<dbReference type="GO" id="GO:0051083">
    <property type="term" value="P:'de novo' cotranslational protein folding"/>
    <property type="evidence" value="ECO:0007669"/>
    <property type="project" value="TreeGrafter"/>
</dbReference>
<keyword evidence="9" id="KW-0963">Cytoplasm</keyword>
<feature type="domain" description="Trigger factor C-terminal" evidence="12">
    <location>
        <begin position="288"/>
        <end position="444"/>
    </location>
</feature>
<evidence type="ECO:0000256" key="4">
    <source>
        <dbReference type="ARBA" id="ARBA00016902"/>
    </source>
</evidence>
<dbReference type="InterPro" id="IPR037041">
    <property type="entry name" value="Trigger_fac_C_sf"/>
</dbReference>
<dbReference type="Pfam" id="PF05697">
    <property type="entry name" value="Trigger_N"/>
    <property type="match status" value="1"/>
</dbReference>
<dbReference type="AlphaFoldDB" id="A0A1G2LUZ0"/>
<feature type="domain" description="Trigger factor ribosome-binding bacterial" evidence="11">
    <location>
        <begin position="1"/>
        <end position="157"/>
    </location>
</feature>
<dbReference type="InterPro" id="IPR036611">
    <property type="entry name" value="Trigger_fac_ribosome-bd_sf"/>
</dbReference>
<dbReference type="SUPFAM" id="SSF109998">
    <property type="entry name" value="Triger factor/SurA peptide-binding domain-like"/>
    <property type="match status" value="1"/>
</dbReference>
<evidence type="ECO:0000256" key="1">
    <source>
        <dbReference type="ARBA" id="ARBA00000971"/>
    </source>
</evidence>
<dbReference type="EMBL" id="MHQY01000005">
    <property type="protein sequence ID" value="OHA14621.1"/>
    <property type="molecule type" value="Genomic_DNA"/>
</dbReference>
<evidence type="ECO:0000256" key="6">
    <source>
        <dbReference type="ARBA" id="ARBA00023186"/>
    </source>
</evidence>
<dbReference type="PANTHER" id="PTHR30560">
    <property type="entry name" value="TRIGGER FACTOR CHAPERONE AND PEPTIDYL-PROLYL CIS/TRANS ISOMERASE"/>
    <property type="match status" value="1"/>
</dbReference>
<dbReference type="EC" id="5.2.1.8" evidence="3 9"/>
<evidence type="ECO:0000256" key="2">
    <source>
        <dbReference type="ARBA" id="ARBA00005464"/>
    </source>
</evidence>
<dbReference type="GO" id="GO:0015031">
    <property type="term" value="P:protein transport"/>
    <property type="evidence" value="ECO:0007669"/>
    <property type="project" value="UniProtKB-UniRule"/>
</dbReference>
<evidence type="ECO:0000256" key="5">
    <source>
        <dbReference type="ARBA" id="ARBA00023110"/>
    </source>
</evidence>
<evidence type="ECO:0000259" key="11">
    <source>
        <dbReference type="Pfam" id="PF05697"/>
    </source>
</evidence>
<dbReference type="HAMAP" id="MF_00303">
    <property type="entry name" value="Trigger_factor_Tig"/>
    <property type="match status" value="1"/>
</dbReference>
<evidence type="ECO:0000259" key="12">
    <source>
        <dbReference type="Pfam" id="PF05698"/>
    </source>
</evidence>
<dbReference type="InterPro" id="IPR005215">
    <property type="entry name" value="Trig_fac"/>
</dbReference>
<accession>A0A1G2LUZ0</accession>
<protein>
    <recommendedName>
        <fullName evidence="4 9">Trigger factor</fullName>
        <shortName evidence="9">TF</shortName>
        <ecNumber evidence="3 9">5.2.1.8</ecNumber>
    </recommendedName>
    <alternativeName>
        <fullName evidence="8 9">PPIase</fullName>
    </alternativeName>
</protein>
<dbReference type="InterPro" id="IPR027304">
    <property type="entry name" value="Trigger_fact/SurA_dom_sf"/>
</dbReference>
<dbReference type="Pfam" id="PF00254">
    <property type="entry name" value="FKBP_C"/>
    <property type="match status" value="1"/>
</dbReference>
<dbReference type="GO" id="GO:0043335">
    <property type="term" value="P:protein unfolding"/>
    <property type="evidence" value="ECO:0007669"/>
    <property type="project" value="TreeGrafter"/>
</dbReference>
<dbReference type="GO" id="GO:0043022">
    <property type="term" value="F:ribosome binding"/>
    <property type="evidence" value="ECO:0007669"/>
    <property type="project" value="TreeGrafter"/>
</dbReference>
<evidence type="ECO:0000256" key="8">
    <source>
        <dbReference type="ARBA" id="ARBA00029986"/>
    </source>
</evidence>
<dbReference type="InterPro" id="IPR008881">
    <property type="entry name" value="Trigger_fac_ribosome-bd_bac"/>
</dbReference>
<proteinExistence type="inferred from homology"/>
<keyword evidence="7 9" id="KW-0413">Isomerase</keyword>
<comment type="catalytic activity">
    <reaction evidence="1 9">
        <text>[protein]-peptidylproline (omega=180) = [protein]-peptidylproline (omega=0)</text>
        <dbReference type="Rhea" id="RHEA:16237"/>
        <dbReference type="Rhea" id="RHEA-COMP:10747"/>
        <dbReference type="Rhea" id="RHEA-COMP:10748"/>
        <dbReference type="ChEBI" id="CHEBI:83833"/>
        <dbReference type="ChEBI" id="CHEBI:83834"/>
        <dbReference type="EC" id="5.2.1.8"/>
    </reaction>
</comment>
<dbReference type="Proteomes" id="UP000177171">
    <property type="component" value="Unassembled WGS sequence"/>
</dbReference>
<reference evidence="13 14" key="1">
    <citation type="journal article" date="2016" name="Nat. Commun.">
        <title>Thousands of microbial genomes shed light on interconnected biogeochemical processes in an aquifer system.</title>
        <authorList>
            <person name="Anantharaman K."/>
            <person name="Brown C.T."/>
            <person name="Hug L.A."/>
            <person name="Sharon I."/>
            <person name="Castelle C.J."/>
            <person name="Probst A.J."/>
            <person name="Thomas B.C."/>
            <person name="Singh A."/>
            <person name="Wilkins M.J."/>
            <person name="Karaoz U."/>
            <person name="Brodie E.L."/>
            <person name="Williams K.H."/>
            <person name="Hubbard S.S."/>
            <person name="Banfield J.F."/>
        </authorList>
    </citation>
    <scope>NUCLEOTIDE SEQUENCE [LARGE SCALE GENOMIC DNA]</scope>
</reference>
<sequence>MNYQTKTLPRSQIEILVNVPRDELKPFLEKAAILLTQEKPLEGFRPGRAPLEIVKQRFGEYAIYERAAKLYIEKNYPKIFDETLHKNSETVQDTLEPIGQPEITITKLAPGSELEFKIILSLLPSIALPDYKKIASSVSQEKKTPEVSEKEVEDTLNFIRESRASLITVSRPAQFGDAVEIDFETFDGITKLNGFESKSHPLVLGEKKTIPGLEEKLIGMVAGEIKEFSVKLPDNFHDKALTQGPAGQVSRLAGKNITFKTKMNLVQERKLPELTDEFAKGLGKFSGVENLRISISEGIMLEKERKEKERLRIKIADEIATKTTAEITEILINSELEKMVSELKNGVKRMGLKFDEYLSNLKKSAGDLKLDWVKDAERRVKIALVLRKIAKEEKIEPTEEEVQNEINRFISYSGMPEKETKKIDKKQIFEYAYGIARNEKVFQFLEKTNFV</sequence>
<dbReference type="GO" id="GO:0044183">
    <property type="term" value="F:protein folding chaperone"/>
    <property type="evidence" value="ECO:0007669"/>
    <property type="project" value="TreeGrafter"/>
</dbReference>
<evidence type="ECO:0000313" key="14">
    <source>
        <dbReference type="Proteomes" id="UP000177171"/>
    </source>
</evidence>
<keyword evidence="5 9" id="KW-0697">Rotamase</keyword>
<dbReference type="Gene3D" id="1.10.3120.10">
    <property type="entry name" value="Trigger factor, C-terminal domain"/>
    <property type="match status" value="1"/>
</dbReference>
<evidence type="ECO:0000256" key="9">
    <source>
        <dbReference type="HAMAP-Rule" id="MF_00303"/>
    </source>
</evidence>
<dbReference type="PIRSF" id="PIRSF003095">
    <property type="entry name" value="Trigger_factor"/>
    <property type="match status" value="1"/>
</dbReference>
<dbReference type="Gene3D" id="3.30.70.1050">
    <property type="entry name" value="Trigger factor ribosome-binding domain"/>
    <property type="match status" value="1"/>
</dbReference>
<dbReference type="InterPro" id="IPR001179">
    <property type="entry name" value="PPIase_FKBP_dom"/>
</dbReference>
<evidence type="ECO:0000259" key="10">
    <source>
        <dbReference type="Pfam" id="PF00254"/>
    </source>
</evidence>
<dbReference type="SUPFAM" id="SSF54534">
    <property type="entry name" value="FKBP-like"/>
    <property type="match status" value="1"/>
</dbReference>
<comment type="caution">
    <text evidence="13">The sequence shown here is derived from an EMBL/GenBank/DDBJ whole genome shotgun (WGS) entry which is preliminary data.</text>
</comment>
<dbReference type="NCBIfam" id="TIGR00115">
    <property type="entry name" value="tig"/>
    <property type="match status" value="1"/>
</dbReference>
<evidence type="ECO:0000313" key="13">
    <source>
        <dbReference type="EMBL" id="OHA14621.1"/>
    </source>
</evidence>
<name>A0A1G2LUZ0_9BACT</name>
<dbReference type="PANTHER" id="PTHR30560:SF3">
    <property type="entry name" value="TRIGGER FACTOR-LIKE PROTEIN TIG, CHLOROPLASTIC"/>
    <property type="match status" value="1"/>
</dbReference>
<dbReference type="Pfam" id="PF05698">
    <property type="entry name" value="Trigger_C"/>
    <property type="match status" value="1"/>
</dbReference>
<dbReference type="InterPro" id="IPR008880">
    <property type="entry name" value="Trigger_fac_C"/>
</dbReference>
<dbReference type="Gene3D" id="3.10.50.40">
    <property type="match status" value="1"/>
</dbReference>
<dbReference type="InterPro" id="IPR046357">
    <property type="entry name" value="PPIase_dom_sf"/>
</dbReference>
<comment type="similarity">
    <text evidence="2 9">Belongs to the FKBP-type PPIase family. Tig subfamily.</text>
</comment>
<dbReference type="GO" id="GO:0003755">
    <property type="term" value="F:peptidyl-prolyl cis-trans isomerase activity"/>
    <property type="evidence" value="ECO:0007669"/>
    <property type="project" value="UniProtKB-UniRule"/>
</dbReference>
<feature type="domain" description="PPIase FKBP-type" evidence="10">
    <location>
        <begin position="172"/>
        <end position="243"/>
    </location>
</feature>
<organism evidence="13 14">
    <name type="scientific">Candidatus Sungbacteria bacterium RIFCSPLOWO2_12_FULL_41_11</name>
    <dbReference type="NCBI Taxonomy" id="1802286"/>
    <lineage>
        <taxon>Bacteria</taxon>
        <taxon>Candidatus Sungiibacteriota</taxon>
    </lineage>
</organism>
<dbReference type="SUPFAM" id="SSF102735">
    <property type="entry name" value="Trigger factor ribosome-binding domain"/>
    <property type="match status" value="1"/>
</dbReference>
<keyword evidence="9" id="KW-0132">Cell division</keyword>
<dbReference type="GO" id="GO:0051301">
    <property type="term" value="P:cell division"/>
    <property type="evidence" value="ECO:0007669"/>
    <property type="project" value="UniProtKB-KW"/>
</dbReference>
<comment type="subcellular location">
    <subcellularLocation>
        <location evidence="9">Cytoplasm</location>
    </subcellularLocation>
    <text evidence="9">About half TF is bound to the ribosome near the polypeptide exit tunnel while the other half is free in the cytoplasm.</text>
</comment>
<comment type="function">
    <text evidence="9">Involved in protein export. Acts as a chaperone by maintaining the newly synthesized protein in an open conformation. Functions as a peptidyl-prolyl cis-trans isomerase.</text>
</comment>
<gene>
    <name evidence="9" type="primary">tig</name>
    <name evidence="13" type="ORF">A3G49_05555</name>
</gene>
<keyword evidence="9" id="KW-0131">Cell cycle</keyword>
<keyword evidence="6 9" id="KW-0143">Chaperone</keyword>
<comment type="domain">
    <text evidence="9">Consists of 3 domains; the N-terminus binds the ribosome, the middle domain has PPIase activity, while the C-terminus has intrinsic chaperone activity on its own.</text>
</comment>
<evidence type="ECO:0000256" key="7">
    <source>
        <dbReference type="ARBA" id="ARBA00023235"/>
    </source>
</evidence>
<evidence type="ECO:0000256" key="3">
    <source>
        <dbReference type="ARBA" id="ARBA00013194"/>
    </source>
</evidence>
<dbReference type="GO" id="GO:0005737">
    <property type="term" value="C:cytoplasm"/>
    <property type="evidence" value="ECO:0007669"/>
    <property type="project" value="UniProtKB-SubCell"/>
</dbReference>